<feature type="domain" description="Glycosyltransferase 2-like" evidence="3">
    <location>
        <begin position="5"/>
        <end position="132"/>
    </location>
</feature>
<sequence>MPRISIGVPFHNVEEYLPQCLESIIDQTFTDFEVIMVDDGSTDGSFEICQKYVAKDSRFKLFYQENCGVAKARNNCLRHMTGDFITWIDSDDWIEKDYLEKLSDTQKETDADIVSTGLKTFRDGNFYIVNGNMEKYNDFPGRIIPTKVAIADMFGSKYLLVNMWGNLVDAELYNGFVFSGNLMYEDYGNKYKLFLKSKKIVGLPGSGYIYRIHSSSIMGSNRTNAFEVEFNNKIIAIQHLERLIFYLEISNFELGYFYDLYRQWLDGQIVKDNGWTIEEQEKSNNFILKRKKLLEKYLKNNDGV</sequence>
<keyword evidence="1" id="KW-0328">Glycosyltransferase</keyword>
<evidence type="ECO:0000256" key="1">
    <source>
        <dbReference type="ARBA" id="ARBA00022676"/>
    </source>
</evidence>
<dbReference type="RefSeq" id="WP_003705115.1">
    <property type="nucleotide sequence ID" value="NZ_AFMN01000001.1"/>
</dbReference>
<keyword evidence="2 4" id="KW-0808">Transferase</keyword>
<dbReference type="Proteomes" id="UP000006227">
    <property type="component" value="Unassembled WGS sequence"/>
</dbReference>
<dbReference type="PATRIC" id="fig|1029822.3.peg.236"/>
<evidence type="ECO:0000259" key="3">
    <source>
        <dbReference type="Pfam" id="PF00535"/>
    </source>
</evidence>
<dbReference type="EMBL" id="AFMN01000001">
    <property type="protein sequence ID" value="EGL98542.1"/>
    <property type="molecule type" value="Genomic_DNA"/>
</dbReference>
<dbReference type="GO" id="GO:0016757">
    <property type="term" value="F:glycosyltransferase activity"/>
    <property type="evidence" value="ECO:0007669"/>
    <property type="project" value="UniProtKB-KW"/>
</dbReference>
<evidence type="ECO:0000256" key="2">
    <source>
        <dbReference type="ARBA" id="ARBA00022679"/>
    </source>
</evidence>
<dbReference type="PANTHER" id="PTHR22916">
    <property type="entry name" value="GLYCOSYLTRANSFERASE"/>
    <property type="match status" value="1"/>
</dbReference>
<name>F5VC32_9LACO</name>
<dbReference type="InterPro" id="IPR029044">
    <property type="entry name" value="Nucleotide-diphossugar_trans"/>
</dbReference>
<proteinExistence type="predicted"/>
<dbReference type="SUPFAM" id="SSF53448">
    <property type="entry name" value="Nucleotide-diphospho-sugar transferases"/>
    <property type="match status" value="1"/>
</dbReference>
<reference evidence="4 5" key="1">
    <citation type="journal article" date="2011" name="J. Bacteriol.">
        <title>Genome Sequence of Lactobacillus salivarius NIAS840, Isolated from Chicken Intestine.</title>
        <authorList>
            <person name="Ham J.S."/>
            <person name="Kim H.W."/>
            <person name="Seol K.H."/>
            <person name="Jang A."/>
            <person name="Jeong S.G."/>
            <person name="Oh M.H."/>
            <person name="Kim D.H."/>
            <person name="Kang D.K."/>
            <person name="Kim G.B."/>
            <person name="Cha C.J."/>
        </authorList>
    </citation>
    <scope>NUCLEOTIDE SEQUENCE [LARGE SCALE GENOMIC DNA]</scope>
    <source>
        <strain evidence="4 5">NIAS840</strain>
    </source>
</reference>
<gene>
    <name evidence="4" type="ORF">NIAS840_00238</name>
</gene>
<dbReference type="Pfam" id="PF00535">
    <property type="entry name" value="Glycos_transf_2"/>
    <property type="match status" value="1"/>
</dbReference>
<dbReference type="CDD" id="cd00761">
    <property type="entry name" value="Glyco_tranf_GTA_type"/>
    <property type="match status" value="1"/>
</dbReference>
<comment type="caution">
    <text evidence="4">The sequence shown here is derived from an EMBL/GenBank/DDBJ whole genome shotgun (WGS) entry which is preliminary data.</text>
</comment>
<evidence type="ECO:0000313" key="5">
    <source>
        <dbReference type="Proteomes" id="UP000006227"/>
    </source>
</evidence>
<evidence type="ECO:0000313" key="4">
    <source>
        <dbReference type="EMBL" id="EGL98542.1"/>
    </source>
</evidence>
<dbReference type="Gene3D" id="3.90.550.10">
    <property type="entry name" value="Spore Coat Polysaccharide Biosynthesis Protein SpsA, Chain A"/>
    <property type="match status" value="1"/>
</dbReference>
<protein>
    <submittedName>
        <fullName evidence="4">Glycosyl transferase, group 2 family protein</fullName>
    </submittedName>
</protein>
<accession>F5VC32</accession>
<dbReference type="AlphaFoldDB" id="F5VC32"/>
<dbReference type="InterPro" id="IPR001173">
    <property type="entry name" value="Glyco_trans_2-like"/>
</dbReference>
<organism evidence="4 5">
    <name type="scientific">Ligilactobacillus salivarius NIAS840</name>
    <dbReference type="NCBI Taxonomy" id="1029822"/>
    <lineage>
        <taxon>Bacteria</taxon>
        <taxon>Bacillati</taxon>
        <taxon>Bacillota</taxon>
        <taxon>Bacilli</taxon>
        <taxon>Lactobacillales</taxon>
        <taxon>Lactobacillaceae</taxon>
        <taxon>Ligilactobacillus</taxon>
    </lineage>
</organism>
<dbReference type="PANTHER" id="PTHR22916:SF51">
    <property type="entry name" value="GLYCOSYLTRANSFERASE EPSH-RELATED"/>
    <property type="match status" value="1"/>
</dbReference>